<protein>
    <submittedName>
        <fullName evidence="2">Uncharacterized protein</fullName>
    </submittedName>
</protein>
<accession>A0AA42IR89</accession>
<sequence length="150" mass="16805">MYTIPIDEAGYIDNPCFIDKPEPCLQKGWGALIYRCGKKIEIASFLPRDRQGKKIEARGLPKGVYLKFCSTTVGGEFCSLYVVSQVTESEISLLSVVGAEVPTIYDIDTIAPTKLHILEAKLEMLEAQMEDLRISISNVKRQPLNLPKRQ</sequence>
<evidence type="ECO:0000256" key="1">
    <source>
        <dbReference type="SAM" id="Coils"/>
    </source>
</evidence>
<name>A0AA42IR89_9GAMM</name>
<organism evidence="2 3">
    <name type="scientific">Ectopseudomonas toyotomiensis</name>
    <dbReference type="NCBI Taxonomy" id="554344"/>
    <lineage>
        <taxon>Bacteria</taxon>
        <taxon>Pseudomonadati</taxon>
        <taxon>Pseudomonadota</taxon>
        <taxon>Gammaproteobacteria</taxon>
        <taxon>Pseudomonadales</taxon>
        <taxon>Pseudomonadaceae</taxon>
        <taxon>Ectopseudomonas</taxon>
    </lineage>
</organism>
<reference evidence="2" key="1">
    <citation type="submission" date="2022-09" db="EMBL/GenBank/DDBJ databases">
        <title>Intensive care unit water sources are persistently colonized with multi-drug resistant bacteria and are the site of extensive horizontal gene transfer of antibiotic resistance genes.</title>
        <authorList>
            <person name="Diorio-Toth L."/>
        </authorList>
    </citation>
    <scope>NUCLEOTIDE SEQUENCE</scope>
    <source>
        <strain evidence="2">GD03863</strain>
    </source>
</reference>
<dbReference type="AlphaFoldDB" id="A0AA42IR89"/>
<proteinExistence type="predicted"/>
<gene>
    <name evidence="2" type="ORF">N5D41_23475</name>
</gene>
<evidence type="ECO:0000313" key="3">
    <source>
        <dbReference type="Proteomes" id="UP001161137"/>
    </source>
</evidence>
<evidence type="ECO:0000313" key="2">
    <source>
        <dbReference type="EMBL" id="MDH0704441.1"/>
    </source>
</evidence>
<comment type="caution">
    <text evidence="2">The sequence shown here is derived from an EMBL/GenBank/DDBJ whole genome shotgun (WGS) entry which is preliminary data.</text>
</comment>
<dbReference type="EMBL" id="JAOCDH010000041">
    <property type="protein sequence ID" value="MDH0704441.1"/>
    <property type="molecule type" value="Genomic_DNA"/>
</dbReference>
<keyword evidence="1" id="KW-0175">Coiled coil</keyword>
<feature type="coiled-coil region" evidence="1">
    <location>
        <begin position="115"/>
        <end position="142"/>
    </location>
</feature>
<dbReference type="RefSeq" id="WP_279837839.1">
    <property type="nucleotide sequence ID" value="NZ_JAOCDH010000041.1"/>
</dbReference>
<dbReference type="Proteomes" id="UP001161137">
    <property type="component" value="Unassembled WGS sequence"/>
</dbReference>